<name>A0A9D4ERG0_DREPO</name>
<proteinExistence type="predicted"/>
<reference evidence="1" key="1">
    <citation type="journal article" date="2019" name="bioRxiv">
        <title>The Genome of the Zebra Mussel, Dreissena polymorpha: A Resource for Invasive Species Research.</title>
        <authorList>
            <person name="McCartney M.A."/>
            <person name="Auch B."/>
            <person name="Kono T."/>
            <person name="Mallez S."/>
            <person name="Zhang Y."/>
            <person name="Obille A."/>
            <person name="Becker A."/>
            <person name="Abrahante J.E."/>
            <person name="Garbe J."/>
            <person name="Badalamenti J.P."/>
            <person name="Herman A."/>
            <person name="Mangelson H."/>
            <person name="Liachko I."/>
            <person name="Sullivan S."/>
            <person name="Sone E.D."/>
            <person name="Koren S."/>
            <person name="Silverstein K.A.T."/>
            <person name="Beckman K.B."/>
            <person name="Gohl D.M."/>
        </authorList>
    </citation>
    <scope>NUCLEOTIDE SEQUENCE</scope>
    <source>
        <strain evidence="1">Duluth1</strain>
        <tissue evidence="1">Whole animal</tissue>
    </source>
</reference>
<dbReference type="SUPFAM" id="SSF158457">
    <property type="entry name" value="Orange domain-like"/>
    <property type="match status" value="1"/>
</dbReference>
<dbReference type="Proteomes" id="UP000828390">
    <property type="component" value="Unassembled WGS sequence"/>
</dbReference>
<accession>A0A9D4ERG0</accession>
<evidence type="ECO:0008006" key="3">
    <source>
        <dbReference type="Google" id="ProtNLM"/>
    </source>
</evidence>
<dbReference type="EMBL" id="JAIWYP010000008">
    <property type="protein sequence ID" value="KAH3785499.1"/>
    <property type="molecule type" value="Genomic_DNA"/>
</dbReference>
<comment type="caution">
    <text evidence="1">The sequence shown here is derived from an EMBL/GenBank/DDBJ whole genome shotgun (WGS) entry which is preliminary data.</text>
</comment>
<reference evidence="1" key="2">
    <citation type="submission" date="2020-11" db="EMBL/GenBank/DDBJ databases">
        <authorList>
            <person name="McCartney M.A."/>
            <person name="Auch B."/>
            <person name="Kono T."/>
            <person name="Mallez S."/>
            <person name="Becker A."/>
            <person name="Gohl D.M."/>
            <person name="Silverstein K.A.T."/>
            <person name="Koren S."/>
            <person name="Bechman K.B."/>
            <person name="Herman A."/>
            <person name="Abrahante J.E."/>
            <person name="Garbe J."/>
        </authorList>
    </citation>
    <scope>NUCLEOTIDE SEQUENCE</scope>
    <source>
        <strain evidence="1">Duluth1</strain>
        <tissue evidence="1">Whole animal</tissue>
    </source>
</reference>
<dbReference type="AlphaFoldDB" id="A0A9D4ERG0"/>
<organism evidence="1 2">
    <name type="scientific">Dreissena polymorpha</name>
    <name type="common">Zebra mussel</name>
    <name type="synonym">Mytilus polymorpha</name>
    <dbReference type="NCBI Taxonomy" id="45954"/>
    <lineage>
        <taxon>Eukaryota</taxon>
        <taxon>Metazoa</taxon>
        <taxon>Spiralia</taxon>
        <taxon>Lophotrochozoa</taxon>
        <taxon>Mollusca</taxon>
        <taxon>Bivalvia</taxon>
        <taxon>Autobranchia</taxon>
        <taxon>Heteroconchia</taxon>
        <taxon>Euheterodonta</taxon>
        <taxon>Imparidentia</taxon>
        <taxon>Neoheterodontei</taxon>
        <taxon>Myida</taxon>
        <taxon>Dreissenoidea</taxon>
        <taxon>Dreissenidae</taxon>
        <taxon>Dreissena</taxon>
    </lineage>
</organism>
<protein>
    <recommendedName>
        <fullName evidence="3">Orange domain-containing protein</fullName>
    </recommendedName>
</protein>
<evidence type="ECO:0000313" key="1">
    <source>
        <dbReference type="EMBL" id="KAH3785499.1"/>
    </source>
</evidence>
<evidence type="ECO:0000313" key="2">
    <source>
        <dbReference type="Proteomes" id="UP000828390"/>
    </source>
</evidence>
<sequence length="192" mass="21600">MTRIDKADILDLTVFHLQHLQQRQSSVSKTTESIAYTSGFQACAWEVLAYLTNQKYADPKTISAISDHLHMALNVPQRCVRNHMPGEQNMSTPVRANNIRKLSSYPLNTPGVSLIANQNLLSREYSDGLSVPANNYRLAYPSLDSSVDSCYSRMNVSSLENSDVISESEGVVFIGHRDTVRHVIKETLWRPF</sequence>
<gene>
    <name evidence="1" type="ORF">DPMN_163590</name>
</gene>
<keyword evidence="2" id="KW-1185">Reference proteome</keyword>